<name>A0A5E5BDR5_9BURK</name>
<dbReference type="Pfam" id="PF20178">
    <property type="entry name" value="ToxA_N"/>
    <property type="match status" value="1"/>
</dbReference>
<proteinExistence type="predicted"/>
<dbReference type="RefSeq" id="WP_150810448.1">
    <property type="nucleotide sequence ID" value="NZ_CABPSR010000011.1"/>
</dbReference>
<organism evidence="2 3">
    <name type="scientific">Pandoraea sputorum</name>
    <dbReference type="NCBI Taxonomy" id="93222"/>
    <lineage>
        <taxon>Bacteria</taxon>
        <taxon>Pseudomonadati</taxon>
        <taxon>Pseudomonadota</taxon>
        <taxon>Betaproteobacteria</taxon>
        <taxon>Burkholderiales</taxon>
        <taxon>Burkholderiaceae</taxon>
        <taxon>Pandoraea</taxon>
    </lineage>
</organism>
<reference evidence="2 3" key="1">
    <citation type="submission" date="2019-08" db="EMBL/GenBank/DDBJ databases">
        <authorList>
            <person name="Peeters C."/>
        </authorList>
    </citation>
    <scope>NUCLEOTIDE SEQUENCE [LARGE SCALE GENOMIC DNA]</scope>
    <source>
        <strain evidence="2 3">LMG 31121</strain>
    </source>
</reference>
<protein>
    <submittedName>
        <fullName evidence="2">Toxin Afp18</fullName>
    </submittedName>
</protein>
<gene>
    <name evidence="2" type="ORF">PSP31121_03964</name>
</gene>
<dbReference type="Proteomes" id="UP000335538">
    <property type="component" value="Unassembled WGS sequence"/>
</dbReference>
<evidence type="ECO:0000313" key="3">
    <source>
        <dbReference type="Proteomes" id="UP000335538"/>
    </source>
</evidence>
<evidence type="ECO:0000313" key="2">
    <source>
        <dbReference type="EMBL" id="VVE82783.1"/>
    </source>
</evidence>
<dbReference type="EMBL" id="CABPSR010000011">
    <property type="protein sequence ID" value="VVE82783.1"/>
    <property type="molecule type" value="Genomic_DNA"/>
</dbReference>
<accession>A0A5E5BDR5</accession>
<sequence length="1502" mass="165802">MYSRAADTSGASVVLPCRDHAIVDAEHANVLRSVTQFDRLATGARTILDESPEVQPALGFMLRLAQESVCRADLAALTDGLLDRFAHAFDTRPWLTTHLLNTLPGRLARRAPWESVEDVCHSLLGASALRDLERSVARAESEGALPETCRYGSAWHRHFCQWRQSIVDAWQDFLLLGSGARASNDSVRTTLTSSLPASAPTLDFGRAGATGYALGILYASSVCHAISPDLPPSPPSQPRYRSPTLDIDSAHPAAGTCALEPNVCVSQPPQPILSRLEHIVGKVEHFVMETAIPVIRHLPYAIDRLLLLPPLMFPTAAADLPATSAPNPVRSAALTPPSAFPDISASPELERLINAAQFWRHRAATHHALDDAFSPLLTFSHPPSEADLLRRQLANVTEFAGFALSSLRLRRHAPADHWRIKQVTHWSLRDGAERVRDHRLNIGQPPEGVSFDISLETRPGAVYESPTVMTADRFERIVAQWDSACRERAERTWRPPAEFETIASSHLTNVTVTKLALSDLALTYINGQISNEAFYLAHSALSNATLSKDPSDPTFLAHRLELTIRRDGQEYVVTPAGTCVIGKPSENDITLLYLQGDAPAWRAFPSHKAFIDAIDSDTLALRTTLSERLPMALREQAAKGVALVTFRETKIEQPLQIATQATLDTIKADGALQTIRPDTVTRIAQYEKWLSGASTNGMEQGLHTFRHDCLQAGIALPGRPIEITLDDVRRIARLEALRFNLSMAIPQMKQITRRHLMDRLGRAGFQPHDPDHIYVKLAHREAVPLTDAVLRSTSFDARWWELPLLVRDAGGRYKAIAPLRSSQASPTMASEVIDSTLAAGLHRSFNDAATQFWETSRANVRKVLKSEFIAQVWLLRRAPRRMPVDQVHIAARVAGPIELARLDGDELAHEIVEPKVEREWLSISGMTTSLMRVSIAGRSPCLLIAPFKEGLRVYGFDDRDRMASWFREQLRNETSRERLVGTFVGQRPASSSWHEKVELDAQRVSDAQPVDTFTIVVSAYEARQHQADAAPGGPPSAPPLLAFMDMFSKIDIAFGLGTWFLPYARPASTVYSMTDAGLGLTGIGVGAVLHDENLFWQGWQCILSAIGAQGLSAVNFRAKLLITGDERYKYFVSEAPVTAQATIAGLHRVGDRFYAAIDAETRAYVEFDESSGFFRMARDASSDVEKTDAPLMRMSPSGKWHLVSPSESAVPALDDPHTAWRIDQAFRSRYARLRDARTADFDIARRSVTTVDTSKTTMPLSWQLRLLKLDFLNPAQSNAEALGKLAGRIAYLQNAVDAAETVALSPMAEDARRLGATYLGVTQSPRMYLGHVRMGLLRACALVPYRYSVESMVMLFNQQARLVPEVSAWLVADLSQLGQLEIRYLDSPPTSPRVWTLDSLFAGQQDTSRAFEVRTGARTLLLGRHIGRGGAAAHYFFDPANAIVVHPDPAVVLGLMRDHLNAIAEGVTPDVSLREIDLEWLADVHVIRPFTGPVPIRIALHI</sequence>
<dbReference type="InterPro" id="IPR046673">
    <property type="entry name" value="ToxA_N"/>
</dbReference>
<feature type="domain" description="Dermonecrotic toxin N-terminal" evidence="1">
    <location>
        <begin position="745"/>
        <end position="981"/>
    </location>
</feature>
<evidence type="ECO:0000259" key="1">
    <source>
        <dbReference type="Pfam" id="PF20178"/>
    </source>
</evidence>